<sequence length="341" mass="36343">MSEIGRAMMKVGVLHAAGDLKLDEAERPSAGPDDIVIKVVAAGICGTDLHFRNRGTRFGTPMPLGHEFAGEVIDVGADVKSYKLGDRVAYNSNNSPADMGRGGECGGFSDYVILRGVDAHPQSLCMIPDSVSYDHAALVEPLSVSEHAINRAEVEPGESVAVFGVGPIGLGIVAGLKARGIDDIIAFDLSPLRRERALAMGARLALDPRHYPVAETLSRERGMGKVWGVDLPKTDVYFEVSGGRGVLADIMAMANKRSRVIVVAMQPEPLTFDVSRLMSKETSLIGASGYPSEFPEVMAKLADGSLDAEAMITHRLPFSDFLNAFEVANDANCAAKVVITF</sequence>
<dbReference type="SUPFAM" id="SSF51735">
    <property type="entry name" value="NAD(P)-binding Rossmann-fold domains"/>
    <property type="match status" value="1"/>
</dbReference>
<dbReference type="SUPFAM" id="SSF50129">
    <property type="entry name" value="GroES-like"/>
    <property type="match status" value="1"/>
</dbReference>
<dbReference type="Proteomes" id="UP000258016">
    <property type="component" value="Chromosome"/>
</dbReference>
<evidence type="ECO:0000313" key="8">
    <source>
        <dbReference type="EMBL" id="ASR52326.1"/>
    </source>
</evidence>
<dbReference type="InterPro" id="IPR013149">
    <property type="entry name" value="ADH-like_C"/>
</dbReference>
<evidence type="ECO:0000256" key="5">
    <source>
        <dbReference type="ARBA" id="ARBA00023002"/>
    </source>
</evidence>
<dbReference type="InterPro" id="IPR020843">
    <property type="entry name" value="ER"/>
</dbReference>
<dbReference type="PANTHER" id="PTHR43161:SF23">
    <property type="entry name" value="(R,R)-BUTANEDIOL DEHYDROGENASE-RELATED"/>
    <property type="match status" value="1"/>
</dbReference>
<evidence type="ECO:0000256" key="6">
    <source>
        <dbReference type="RuleBase" id="RU361277"/>
    </source>
</evidence>
<comment type="similarity">
    <text evidence="2 6">Belongs to the zinc-containing alcohol dehydrogenase family.</text>
</comment>
<dbReference type="Pfam" id="PF08240">
    <property type="entry name" value="ADH_N"/>
    <property type="match status" value="1"/>
</dbReference>
<keyword evidence="3 6" id="KW-0479">Metal-binding</keyword>
<reference evidence="8 9" key="1">
    <citation type="submission" date="2017-03" db="EMBL/GenBank/DDBJ databases">
        <title>Complete genome sequence of Blastomonas fulva degrading microcsystin LR.</title>
        <authorList>
            <person name="Lee H.-g."/>
            <person name="Jin L."/>
            <person name="oh H.-M."/>
        </authorList>
    </citation>
    <scope>NUCLEOTIDE SEQUENCE [LARGE SCALE GENOMIC DNA]</scope>
    <source>
        <strain evidence="8 9">T2</strain>
    </source>
</reference>
<comment type="cofactor">
    <cofactor evidence="1 6">
        <name>Zn(2+)</name>
        <dbReference type="ChEBI" id="CHEBI:29105"/>
    </cofactor>
</comment>
<accession>A0ABM6M8K6</accession>
<dbReference type="InterPro" id="IPR036291">
    <property type="entry name" value="NAD(P)-bd_dom_sf"/>
</dbReference>
<feature type="domain" description="Enoyl reductase (ER)" evidence="7">
    <location>
        <begin position="18"/>
        <end position="339"/>
    </location>
</feature>
<evidence type="ECO:0000259" key="7">
    <source>
        <dbReference type="SMART" id="SM00829"/>
    </source>
</evidence>
<dbReference type="InterPro" id="IPR002328">
    <property type="entry name" value="ADH_Zn_CS"/>
</dbReference>
<proteinExistence type="inferred from homology"/>
<evidence type="ECO:0000256" key="1">
    <source>
        <dbReference type="ARBA" id="ARBA00001947"/>
    </source>
</evidence>
<organism evidence="8 9">
    <name type="scientific">Blastomonas fulva</name>
    <dbReference type="NCBI Taxonomy" id="1550728"/>
    <lineage>
        <taxon>Bacteria</taxon>
        <taxon>Pseudomonadati</taxon>
        <taxon>Pseudomonadota</taxon>
        <taxon>Alphaproteobacteria</taxon>
        <taxon>Sphingomonadales</taxon>
        <taxon>Sphingomonadaceae</taxon>
        <taxon>Blastomonas</taxon>
    </lineage>
</organism>
<dbReference type="SMART" id="SM00829">
    <property type="entry name" value="PKS_ER"/>
    <property type="match status" value="1"/>
</dbReference>
<evidence type="ECO:0000256" key="2">
    <source>
        <dbReference type="ARBA" id="ARBA00008072"/>
    </source>
</evidence>
<dbReference type="PANTHER" id="PTHR43161">
    <property type="entry name" value="SORBITOL DEHYDROGENASE"/>
    <property type="match status" value="1"/>
</dbReference>
<dbReference type="PROSITE" id="PS00059">
    <property type="entry name" value="ADH_ZINC"/>
    <property type="match status" value="1"/>
</dbReference>
<dbReference type="Gene3D" id="3.90.180.10">
    <property type="entry name" value="Medium-chain alcohol dehydrogenases, catalytic domain"/>
    <property type="match status" value="1"/>
</dbReference>
<evidence type="ECO:0000256" key="3">
    <source>
        <dbReference type="ARBA" id="ARBA00022723"/>
    </source>
</evidence>
<keyword evidence="9" id="KW-1185">Reference proteome</keyword>
<dbReference type="InterPro" id="IPR013154">
    <property type="entry name" value="ADH-like_N"/>
</dbReference>
<keyword evidence="4 6" id="KW-0862">Zinc</keyword>
<name>A0ABM6M8K6_9SPHN</name>
<dbReference type="Pfam" id="PF00107">
    <property type="entry name" value="ADH_zinc_N"/>
    <property type="match status" value="1"/>
</dbReference>
<dbReference type="InterPro" id="IPR011032">
    <property type="entry name" value="GroES-like_sf"/>
</dbReference>
<dbReference type="Gene3D" id="3.40.50.720">
    <property type="entry name" value="NAD(P)-binding Rossmann-like Domain"/>
    <property type="match status" value="1"/>
</dbReference>
<dbReference type="EMBL" id="CP020083">
    <property type="protein sequence ID" value="ASR52326.1"/>
    <property type="molecule type" value="Genomic_DNA"/>
</dbReference>
<evidence type="ECO:0000256" key="4">
    <source>
        <dbReference type="ARBA" id="ARBA00022833"/>
    </source>
</evidence>
<protein>
    <recommendedName>
        <fullName evidence="7">Enoyl reductase (ER) domain-containing protein</fullName>
    </recommendedName>
</protein>
<gene>
    <name evidence="8" type="ORF">B5J99_13370</name>
</gene>
<evidence type="ECO:0000313" key="9">
    <source>
        <dbReference type="Proteomes" id="UP000258016"/>
    </source>
</evidence>
<keyword evidence="5" id="KW-0560">Oxidoreductase</keyword>